<gene>
    <name evidence="2" type="ORF">FLB_22410</name>
</gene>
<reference evidence="2 3" key="1">
    <citation type="submission" date="2016-06" db="EMBL/GenBank/DDBJ databases">
        <title>Draft genome sequence of Flavobacterium succinicans strain DD5b.</title>
        <authorList>
            <person name="Poehlein A."/>
            <person name="Daniel R."/>
            <person name="Simeonova D.D."/>
        </authorList>
    </citation>
    <scope>NUCLEOTIDE SEQUENCE [LARGE SCALE GENOMIC DNA]</scope>
    <source>
        <strain evidence="2 3">DD5b</strain>
    </source>
</reference>
<dbReference type="PATRIC" id="fig|29536.5.peg.2338"/>
<dbReference type="Proteomes" id="UP000093807">
    <property type="component" value="Unassembled WGS sequence"/>
</dbReference>
<sequence>MRSFLFTAVFLALVSFFASSCNGYVTYYNRANTIDRKFKADHDTIAFIKRYNKLFKKYNPPKSNFAFSKFETYIVYADKYGKNFGDKKSLYILLDLVAPYKEQYKRLFPICAKYGIDSLSVEQKIDSSKKMMNKQLIDSFSVAFFRDQGQGQGRLYPMTYLKYDRINARLLKWTIENYGYPSPQKIGVYGNDDIFMPMMTFLSHMGGSVPEYYPYFKKSLLKYVKSGECSPTEYATMVDRYEDSNKREIIYGQYLFNFSDLKKVNRKRRSIGLKSLTHNVREEDRR</sequence>
<comment type="caution">
    <text evidence="2">The sequence shown here is derived from an EMBL/GenBank/DDBJ whole genome shotgun (WGS) entry which is preliminary data.</text>
</comment>
<dbReference type="PROSITE" id="PS51257">
    <property type="entry name" value="PROKAR_LIPOPROTEIN"/>
    <property type="match status" value="1"/>
</dbReference>
<evidence type="ECO:0000313" key="3">
    <source>
        <dbReference type="Proteomes" id="UP000093807"/>
    </source>
</evidence>
<dbReference type="OrthoDB" id="1490993at2"/>
<keyword evidence="1" id="KW-0732">Signal</keyword>
<organism evidence="2 3">
    <name type="scientific">Flavobacterium succinicans</name>
    <dbReference type="NCBI Taxonomy" id="29536"/>
    <lineage>
        <taxon>Bacteria</taxon>
        <taxon>Pseudomonadati</taxon>
        <taxon>Bacteroidota</taxon>
        <taxon>Flavobacteriia</taxon>
        <taxon>Flavobacteriales</taxon>
        <taxon>Flavobacteriaceae</taxon>
        <taxon>Flavobacterium</taxon>
    </lineage>
</organism>
<keyword evidence="3" id="KW-1185">Reference proteome</keyword>
<evidence type="ECO:0000313" key="2">
    <source>
        <dbReference type="EMBL" id="OAZ03452.1"/>
    </source>
</evidence>
<evidence type="ECO:0000256" key="1">
    <source>
        <dbReference type="SAM" id="SignalP"/>
    </source>
</evidence>
<dbReference type="EMBL" id="JMTM01000060">
    <property type="protein sequence ID" value="OAZ03452.1"/>
    <property type="molecule type" value="Genomic_DNA"/>
</dbReference>
<protein>
    <recommendedName>
        <fullName evidence="4">Lipoprotein</fullName>
    </recommendedName>
</protein>
<name>A0A199XPV7_9FLAO</name>
<dbReference type="AlphaFoldDB" id="A0A199XPV7"/>
<feature type="signal peptide" evidence="1">
    <location>
        <begin position="1"/>
        <end position="20"/>
    </location>
</feature>
<feature type="chain" id="PRO_5008286750" description="Lipoprotein" evidence="1">
    <location>
        <begin position="21"/>
        <end position="286"/>
    </location>
</feature>
<dbReference type="RefSeq" id="WP_064716011.1">
    <property type="nucleotide sequence ID" value="NZ_JMTM01000060.1"/>
</dbReference>
<evidence type="ECO:0008006" key="4">
    <source>
        <dbReference type="Google" id="ProtNLM"/>
    </source>
</evidence>
<accession>A0A199XPV7</accession>
<proteinExistence type="predicted"/>